<comment type="similarity">
    <text evidence="2">Belongs to the PC-esterase family. TBL subfamily.</text>
</comment>
<feature type="domain" description="Trichome birefringence-like C-terminal" evidence="8">
    <location>
        <begin position="360"/>
        <end position="525"/>
    </location>
</feature>
<accession>A0ABR2ACR5</accession>
<dbReference type="PANTHER" id="PTHR32285">
    <property type="entry name" value="PROTEIN TRICHOME BIREFRINGENCE-LIKE 9-RELATED"/>
    <property type="match status" value="1"/>
</dbReference>
<dbReference type="InterPro" id="IPR029962">
    <property type="entry name" value="TBL"/>
</dbReference>
<evidence type="ECO:0000256" key="6">
    <source>
        <dbReference type="ARBA" id="ARBA00023136"/>
    </source>
</evidence>
<evidence type="ECO:0000256" key="2">
    <source>
        <dbReference type="ARBA" id="ARBA00007727"/>
    </source>
</evidence>
<keyword evidence="11" id="KW-1185">Reference proteome</keyword>
<proteinExistence type="inferred from homology"/>
<evidence type="ECO:0000256" key="7">
    <source>
        <dbReference type="SAM" id="Phobius"/>
    </source>
</evidence>
<dbReference type="Proteomes" id="UP001396334">
    <property type="component" value="Unassembled WGS sequence"/>
</dbReference>
<gene>
    <name evidence="10" type="ORF">V6N11_066507</name>
</gene>
<evidence type="ECO:0000256" key="5">
    <source>
        <dbReference type="ARBA" id="ARBA00022989"/>
    </source>
</evidence>
<evidence type="ECO:0000313" key="10">
    <source>
        <dbReference type="EMBL" id="KAK8490834.1"/>
    </source>
</evidence>
<protein>
    <recommendedName>
        <fullName evidence="12">Trichome birefringence-like N-terminal domain-containing protein</fullName>
    </recommendedName>
</protein>
<dbReference type="InterPro" id="IPR026057">
    <property type="entry name" value="TBL_C"/>
</dbReference>
<dbReference type="InterPro" id="IPR025846">
    <property type="entry name" value="TBL_N"/>
</dbReference>
<evidence type="ECO:0000256" key="1">
    <source>
        <dbReference type="ARBA" id="ARBA00004167"/>
    </source>
</evidence>
<feature type="domain" description="Trichome birefringence-like C-terminal" evidence="8">
    <location>
        <begin position="195"/>
        <end position="325"/>
    </location>
</feature>
<dbReference type="Pfam" id="PF13839">
    <property type="entry name" value="PC-Esterase"/>
    <property type="match status" value="2"/>
</dbReference>
<sequence length="548" mass="62548">MASSAIILDDTTHSNAICVSTSYYHHQTIITGRHNSNSRSTSFNRRALSVEGPRILNVPSPKALNVLSSKPLCFTSPRVYHRLCWVSRLFPVLILAGALLSFIILLNGGYIYVLPSLSRAFHGYGVLTFNDSVLTFNDSRNVCDIFDGSWIIDDDYPLYNASDCPFVEQGFDCLENGRKDKDYLKWRWKPKNCDIPRFNVHNVLEMLRDKRIVFVGDSMSRTQWESLICLLMTGVEDKKSVYEVNGNKITKRIRFLGVRFASFNFTIEFFRSVFLVQHGWMPRHAPKRVRSTLKLDKLDDISNEWINADILIFNSGQWWVPGKLFETILTMKDALIREHLPFCSSESGKVTKPTIFIANKSHFSVLILDAFTYACKEIPTVFFGSGCYFQIGNSVKLGMSIPAAYKTALSTWASWVEDTIDANRTLVFFRTFEPSHWSEKTRRFCNVTQNPLLETEGRDQSIFSESVFDVVKNMTVPITILQVTPMSAFRRDAHVGRWSDNPLVPDCSHWCLPGLPDVWNEIFLSYLLSDYGLPAGNGKQDGMSKYHD</sequence>
<evidence type="ECO:0000259" key="9">
    <source>
        <dbReference type="Pfam" id="PF14416"/>
    </source>
</evidence>
<keyword evidence="4" id="KW-0735">Signal-anchor</keyword>
<dbReference type="Pfam" id="PF14416">
    <property type="entry name" value="PMR5N"/>
    <property type="match status" value="1"/>
</dbReference>
<evidence type="ECO:0000313" key="11">
    <source>
        <dbReference type="Proteomes" id="UP001396334"/>
    </source>
</evidence>
<keyword evidence="5 7" id="KW-1133">Transmembrane helix</keyword>
<feature type="domain" description="Trichome birefringence-like N-terminal" evidence="9">
    <location>
        <begin position="142"/>
        <end position="194"/>
    </location>
</feature>
<keyword evidence="3 7" id="KW-0812">Transmembrane</keyword>
<evidence type="ECO:0000259" key="8">
    <source>
        <dbReference type="Pfam" id="PF13839"/>
    </source>
</evidence>
<reference evidence="10 11" key="1">
    <citation type="journal article" date="2024" name="G3 (Bethesda)">
        <title>Genome assembly of Hibiscus sabdariffa L. provides insights into metabolisms of medicinal natural products.</title>
        <authorList>
            <person name="Kim T."/>
        </authorList>
    </citation>
    <scope>NUCLEOTIDE SEQUENCE [LARGE SCALE GENOMIC DNA]</scope>
    <source>
        <strain evidence="10">TK-2024</strain>
        <tissue evidence="10">Old leaves</tissue>
    </source>
</reference>
<name>A0ABR2ACR5_9ROSI</name>
<evidence type="ECO:0008006" key="12">
    <source>
        <dbReference type="Google" id="ProtNLM"/>
    </source>
</evidence>
<keyword evidence="6 7" id="KW-0472">Membrane</keyword>
<evidence type="ECO:0000256" key="3">
    <source>
        <dbReference type="ARBA" id="ARBA00022692"/>
    </source>
</evidence>
<comment type="caution">
    <text evidence="10">The sequence shown here is derived from an EMBL/GenBank/DDBJ whole genome shotgun (WGS) entry which is preliminary data.</text>
</comment>
<feature type="transmembrane region" description="Helical" evidence="7">
    <location>
        <begin position="89"/>
        <end position="113"/>
    </location>
</feature>
<comment type="subcellular location">
    <subcellularLocation>
        <location evidence="1">Membrane</location>
        <topology evidence="1">Single-pass membrane protein</topology>
    </subcellularLocation>
</comment>
<evidence type="ECO:0000256" key="4">
    <source>
        <dbReference type="ARBA" id="ARBA00022968"/>
    </source>
</evidence>
<dbReference type="EMBL" id="JBBPBN010000273">
    <property type="protein sequence ID" value="KAK8490834.1"/>
    <property type="molecule type" value="Genomic_DNA"/>
</dbReference>
<organism evidence="10 11">
    <name type="scientific">Hibiscus sabdariffa</name>
    <name type="common">roselle</name>
    <dbReference type="NCBI Taxonomy" id="183260"/>
    <lineage>
        <taxon>Eukaryota</taxon>
        <taxon>Viridiplantae</taxon>
        <taxon>Streptophyta</taxon>
        <taxon>Embryophyta</taxon>
        <taxon>Tracheophyta</taxon>
        <taxon>Spermatophyta</taxon>
        <taxon>Magnoliopsida</taxon>
        <taxon>eudicotyledons</taxon>
        <taxon>Gunneridae</taxon>
        <taxon>Pentapetalae</taxon>
        <taxon>rosids</taxon>
        <taxon>malvids</taxon>
        <taxon>Malvales</taxon>
        <taxon>Malvaceae</taxon>
        <taxon>Malvoideae</taxon>
        <taxon>Hibiscus</taxon>
    </lineage>
</organism>
<dbReference type="PANTHER" id="PTHR32285:SF34">
    <property type="entry name" value="PROTEIN TRICHOME BEREFRINGENCE-LIKE 7"/>
    <property type="match status" value="1"/>
</dbReference>